<accession>A0AA88E2N3</accession>
<organism evidence="1 2">
    <name type="scientific">Ficus carica</name>
    <name type="common">Common fig</name>
    <dbReference type="NCBI Taxonomy" id="3494"/>
    <lineage>
        <taxon>Eukaryota</taxon>
        <taxon>Viridiplantae</taxon>
        <taxon>Streptophyta</taxon>
        <taxon>Embryophyta</taxon>
        <taxon>Tracheophyta</taxon>
        <taxon>Spermatophyta</taxon>
        <taxon>Magnoliopsida</taxon>
        <taxon>eudicotyledons</taxon>
        <taxon>Gunneridae</taxon>
        <taxon>Pentapetalae</taxon>
        <taxon>rosids</taxon>
        <taxon>fabids</taxon>
        <taxon>Rosales</taxon>
        <taxon>Moraceae</taxon>
        <taxon>Ficeae</taxon>
        <taxon>Ficus</taxon>
    </lineage>
</organism>
<gene>
    <name evidence="1" type="ORF">TIFTF001_032046</name>
</gene>
<proteinExistence type="predicted"/>
<sequence>MSIKAPKEESKKLEAGCSALNIHCSALKGRELDFASCNIQKARCSPPLPCSRCAAVHKKPAAVRLLKP</sequence>
<comment type="caution">
    <text evidence="1">The sequence shown here is derived from an EMBL/GenBank/DDBJ whole genome shotgun (WGS) entry which is preliminary data.</text>
</comment>
<dbReference type="AlphaFoldDB" id="A0AA88E2N3"/>
<name>A0AA88E2N3_FICCA</name>
<reference evidence="1" key="1">
    <citation type="submission" date="2023-07" db="EMBL/GenBank/DDBJ databases">
        <title>draft genome sequence of fig (Ficus carica).</title>
        <authorList>
            <person name="Takahashi T."/>
            <person name="Nishimura K."/>
        </authorList>
    </citation>
    <scope>NUCLEOTIDE SEQUENCE</scope>
</reference>
<evidence type="ECO:0000313" key="1">
    <source>
        <dbReference type="EMBL" id="GMN62969.1"/>
    </source>
</evidence>
<evidence type="ECO:0000313" key="2">
    <source>
        <dbReference type="Proteomes" id="UP001187192"/>
    </source>
</evidence>
<dbReference type="EMBL" id="BTGU01000139">
    <property type="protein sequence ID" value="GMN62969.1"/>
    <property type="molecule type" value="Genomic_DNA"/>
</dbReference>
<keyword evidence="2" id="KW-1185">Reference proteome</keyword>
<protein>
    <submittedName>
        <fullName evidence="1">Uncharacterized protein</fullName>
    </submittedName>
</protein>
<dbReference type="Proteomes" id="UP001187192">
    <property type="component" value="Unassembled WGS sequence"/>
</dbReference>